<sequence length="1229" mass="143352">MIKFIRYCLAYFKKASPQPVSQIDSLAPKILTKPEDLKKVQPYLDALKNAITDSEITNIALTGGYGSGKSTIIRTFQSQFPQYYYLNLSLASFKDIKDEKNGSGENSGKNLERQLEVSILQQIFYHVRPSDIPDSRFKRIVNLTTAKIWLYAASLVLWVASSLVLFQLKYVNKLDPQNWDTEKEFDFFAPIPFIIFFTGVGLFAKSIIRLFSNSKISKFTIKGELELGDKIDKSVFNEHLEEIIYFFERTTYNVVVIEDLDRFETTDIFTKLREINILLNSSISVAREINFVYAIKDEMFTDKSERVKFFEYIIPVIPFINPSNAGEQMARLIGNSSLEGVLSKEFTEDVVTFIDDIDMRLLTNIFHEYQLYRSNINDDELNQDELFAMITYKNLFPDDFGELHKRKGKLYSFIAGKDRYIEGLKSAHNKKINEIARKISNIEKEQINDLHELRKIYLLEYFNQIPDAVAFIIDGQQRKISDLIDEEIFDKLRATTNVNYQFYSSRYYSNEYYLTSTNIDLPFSKIEAAVSQYFTYDERVEFINGRVDNVQKLLKTDIQKLKAEIIEMDSWNLKKIFELVSIDPYLESFSDNYLIRNLLLNGYLNENYSDYISLFHAVNLTKEDNTFLRYLKSGISAPFEYKLTRLENLFKRISLKYFSRLAVLNFDLMDHMAENYSSCKEAYNSVIKQLCSVSDKKTSFIDTYLDKRRNHSALFINRLCKEWNAFWDEVVHKGNFTTDRKNEYLLLILEHADVPDIVELGTTIKSYIEKHERIIELLNHIDIEKAKDILTSLNVKIESLSMPSAQSHEIFDHIYINTFYKITANNIATILTFKNPDIDEQQLKKANYTTVFSSGCTTLTSYLESHLENYVKGVVLRSGNNEEAESSLIAMLNHEQITEGTKIALISSQSTILCHLSDIENQPIRAALIQGNKIKVNWENLLVYFEQLDTKELDGTLVNFLNQSEAFEPLSEQNMTVITSYDKNTVKSFFVKILYCNELSYEAYTSLIKSYPVRWIELSFEHLEKDKVKHLVENNILSFEVGNYNNLRSKFGAENYHIMFIEKNRLDFFEKVNDIEIESNELSKLLQSTSFSFEEKLKLIEYVKDTDENLIIENITIARQVCHILSKSAYIEISSSLMECLFKSSSSVEDRIRLLNMHNSKCSDTEFEELVSKLGDDYKDLFKKKHKPTFSITEYNRDLFNTLKDRRMIKSFDKDWKDEGKYRVIANYQ</sequence>
<dbReference type="InterPro" id="IPR027417">
    <property type="entry name" value="P-loop_NTPase"/>
</dbReference>
<evidence type="ECO:0000256" key="1">
    <source>
        <dbReference type="SAM" id="Phobius"/>
    </source>
</evidence>
<evidence type="ECO:0000259" key="2">
    <source>
        <dbReference type="Pfam" id="PF20693"/>
    </source>
</evidence>
<keyword evidence="4" id="KW-1185">Reference proteome</keyword>
<reference evidence="3 4" key="1">
    <citation type="submission" date="2018-04" db="EMBL/GenBank/DDBJ databases">
        <title>Pedobacter chongqingensis sp. nov., isolated from a rottenly hemp rope.</title>
        <authorList>
            <person name="Cai Y."/>
        </authorList>
    </citation>
    <scope>NUCLEOTIDE SEQUENCE [LARGE SCALE GENOMIC DNA]</scope>
    <source>
        <strain evidence="3 4">FJ4-8</strain>
    </source>
</reference>
<dbReference type="RefSeq" id="WP_109415948.1">
    <property type="nucleotide sequence ID" value="NZ_QEAS01000008.1"/>
</dbReference>
<feature type="transmembrane region" description="Helical" evidence="1">
    <location>
        <begin position="187"/>
        <end position="208"/>
    </location>
</feature>
<dbReference type="Pfam" id="PF20693">
    <property type="entry name" value="YobI-ATPase"/>
    <property type="match status" value="1"/>
</dbReference>
<dbReference type="AlphaFoldDB" id="A0A2U2PGX7"/>
<protein>
    <recommendedName>
        <fullName evidence="2">YobI-like P-loop NTPase domain-containing protein</fullName>
    </recommendedName>
</protein>
<keyword evidence="1" id="KW-0812">Transmembrane</keyword>
<name>A0A2U2PGX7_9SPHI</name>
<dbReference type="EMBL" id="QEAS01000008">
    <property type="protein sequence ID" value="PWG80661.1"/>
    <property type="molecule type" value="Genomic_DNA"/>
</dbReference>
<proteinExistence type="predicted"/>
<feature type="domain" description="YobI-like P-loop NTPase" evidence="2">
    <location>
        <begin position="43"/>
        <end position="411"/>
    </location>
</feature>
<dbReference type="OrthoDB" id="1701659at2"/>
<keyword evidence="1" id="KW-0472">Membrane</keyword>
<comment type="caution">
    <text evidence="3">The sequence shown here is derived from an EMBL/GenBank/DDBJ whole genome shotgun (WGS) entry which is preliminary data.</text>
</comment>
<feature type="transmembrane region" description="Helical" evidence="1">
    <location>
        <begin position="148"/>
        <end position="167"/>
    </location>
</feature>
<evidence type="ECO:0000313" key="3">
    <source>
        <dbReference type="EMBL" id="PWG80661.1"/>
    </source>
</evidence>
<dbReference type="Proteomes" id="UP000245647">
    <property type="component" value="Unassembled WGS sequence"/>
</dbReference>
<evidence type="ECO:0000313" key="4">
    <source>
        <dbReference type="Proteomes" id="UP000245647"/>
    </source>
</evidence>
<organism evidence="3 4">
    <name type="scientific">Pararcticibacter amylolyticus</name>
    <dbReference type="NCBI Taxonomy" id="2173175"/>
    <lineage>
        <taxon>Bacteria</taxon>
        <taxon>Pseudomonadati</taxon>
        <taxon>Bacteroidota</taxon>
        <taxon>Sphingobacteriia</taxon>
        <taxon>Sphingobacteriales</taxon>
        <taxon>Sphingobacteriaceae</taxon>
        <taxon>Pararcticibacter</taxon>
    </lineage>
</organism>
<gene>
    <name evidence="3" type="ORF">DDR33_11610</name>
</gene>
<keyword evidence="1" id="KW-1133">Transmembrane helix</keyword>
<dbReference type="SUPFAM" id="SSF52540">
    <property type="entry name" value="P-loop containing nucleoside triphosphate hydrolases"/>
    <property type="match status" value="1"/>
</dbReference>
<dbReference type="InterPro" id="IPR048428">
    <property type="entry name" value="YobI-NTPase"/>
</dbReference>
<accession>A0A2U2PGX7</accession>